<evidence type="ECO:0000256" key="7">
    <source>
        <dbReference type="ARBA" id="ARBA00023049"/>
    </source>
</evidence>
<comment type="subcellular location">
    <subcellularLocation>
        <location evidence="1 8">Mitochondrion inner membrane</location>
        <topology evidence="1 8">Peripheral membrane protein</topology>
        <orientation evidence="1 8">Intermembrane side</orientation>
    </subcellularLocation>
</comment>
<keyword evidence="7 8" id="KW-0482">Metalloprotease</keyword>
<dbReference type="AlphaFoldDB" id="A0A1Y2HQV5"/>
<dbReference type="GO" id="GO:0034982">
    <property type="term" value="P:mitochondrial protein processing"/>
    <property type="evidence" value="ECO:0007669"/>
    <property type="project" value="TreeGrafter"/>
</dbReference>
<evidence type="ECO:0000256" key="5">
    <source>
        <dbReference type="ARBA" id="ARBA00022723"/>
    </source>
</evidence>
<name>A0A1Y2HQV5_9FUNG</name>
<dbReference type="PANTHER" id="PTHR21711">
    <property type="entry name" value="MITOCHONDRIAL INNER MEMBRANE PROTEASE"/>
    <property type="match status" value="1"/>
</dbReference>
<evidence type="ECO:0000256" key="2">
    <source>
        <dbReference type="ARBA" id="ARBA00009915"/>
    </source>
</evidence>
<dbReference type="STRING" id="765915.A0A1Y2HQV5"/>
<keyword evidence="8" id="KW-0472">Membrane</keyword>
<comment type="function">
    <text evidence="8">Has a dual role in the assembly of mitochondrial ATPase.</text>
</comment>
<gene>
    <name evidence="9" type="ORF">BCR44DRAFT_122180</name>
</gene>
<proteinExistence type="inferred from homology"/>
<evidence type="ECO:0000313" key="10">
    <source>
        <dbReference type="Proteomes" id="UP000193411"/>
    </source>
</evidence>
<comment type="caution">
    <text evidence="9">The sequence shown here is derived from an EMBL/GenBank/DDBJ whole genome shotgun (WGS) entry which is preliminary data.</text>
</comment>
<keyword evidence="5 8" id="KW-0479">Metal-binding</keyword>
<reference evidence="9 10" key="1">
    <citation type="submission" date="2016-07" db="EMBL/GenBank/DDBJ databases">
        <title>Pervasive Adenine N6-methylation of Active Genes in Fungi.</title>
        <authorList>
            <consortium name="DOE Joint Genome Institute"/>
            <person name="Mondo S.J."/>
            <person name="Dannebaum R.O."/>
            <person name="Kuo R.C."/>
            <person name="Labutti K."/>
            <person name="Haridas S."/>
            <person name="Kuo A."/>
            <person name="Salamov A."/>
            <person name="Ahrendt S.R."/>
            <person name="Lipzen A."/>
            <person name="Sullivan W."/>
            <person name="Andreopoulos W.B."/>
            <person name="Clum A."/>
            <person name="Lindquist E."/>
            <person name="Daum C."/>
            <person name="Ramamoorthy G.K."/>
            <person name="Gryganskyi A."/>
            <person name="Culley D."/>
            <person name="Magnuson J.K."/>
            <person name="James T.Y."/>
            <person name="O'Malley M.A."/>
            <person name="Stajich J.E."/>
            <person name="Spatafora J.W."/>
            <person name="Visel A."/>
            <person name="Grigoriev I.V."/>
        </authorList>
    </citation>
    <scope>NUCLEOTIDE SEQUENCE [LARGE SCALE GENOMIC DNA]</scope>
    <source>
        <strain evidence="9 10">PL171</strain>
    </source>
</reference>
<dbReference type="GO" id="GO:0046872">
    <property type="term" value="F:metal ion binding"/>
    <property type="evidence" value="ECO:0007669"/>
    <property type="project" value="UniProtKB-KW"/>
</dbReference>
<evidence type="ECO:0000256" key="4">
    <source>
        <dbReference type="ARBA" id="ARBA00022670"/>
    </source>
</evidence>
<keyword evidence="8" id="KW-0496">Mitochondrion</keyword>
<accession>A0A1Y2HQV5</accession>
<evidence type="ECO:0000256" key="6">
    <source>
        <dbReference type="ARBA" id="ARBA00022801"/>
    </source>
</evidence>
<dbReference type="GO" id="GO:0005743">
    <property type="term" value="C:mitochondrial inner membrane"/>
    <property type="evidence" value="ECO:0007669"/>
    <property type="project" value="UniProtKB-SubCell"/>
</dbReference>
<organism evidence="9 10">
    <name type="scientific">Catenaria anguillulae PL171</name>
    <dbReference type="NCBI Taxonomy" id="765915"/>
    <lineage>
        <taxon>Eukaryota</taxon>
        <taxon>Fungi</taxon>
        <taxon>Fungi incertae sedis</taxon>
        <taxon>Blastocladiomycota</taxon>
        <taxon>Blastocladiomycetes</taxon>
        <taxon>Blastocladiales</taxon>
        <taxon>Catenariaceae</taxon>
        <taxon>Catenaria</taxon>
    </lineage>
</organism>
<comment type="similarity">
    <text evidence="2 8">Belongs to the peptidase M76 family.</text>
</comment>
<dbReference type="GO" id="GO:0004222">
    <property type="term" value="F:metalloendopeptidase activity"/>
    <property type="evidence" value="ECO:0007669"/>
    <property type="project" value="InterPro"/>
</dbReference>
<dbReference type="PANTHER" id="PTHR21711:SF0">
    <property type="entry name" value="MITOCHONDRIAL INNER MEMBRANE PROTEASE ATP23 HOMOLOG"/>
    <property type="match status" value="1"/>
</dbReference>
<evidence type="ECO:0000256" key="8">
    <source>
        <dbReference type="RuleBase" id="RU364057"/>
    </source>
</evidence>
<evidence type="ECO:0000256" key="3">
    <source>
        <dbReference type="ARBA" id="ARBA00014615"/>
    </source>
</evidence>
<sequence length="209" mass="23341">MHWNPSPPLSDTATPPSQPTAEARFAAKLAAKQHAQCESWKHDILTTDPKAKRLLAALAANGCAFDPDRHVRCMPCLPVASGGFGAEFGIVMCQNQVIHKEHMRETLVHELIHAYDHCVFKYNWMNCQHFACTEIRAANLSGDCQFTRELERGHFKIKGQHAECVRRRAILATSYNPECKGAKAEQAVNTVFEACIKDRQPFADDEVGP</sequence>
<dbReference type="EMBL" id="MCFL01000017">
    <property type="protein sequence ID" value="ORZ36324.1"/>
    <property type="molecule type" value="Genomic_DNA"/>
</dbReference>
<dbReference type="Proteomes" id="UP000193411">
    <property type="component" value="Unassembled WGS sequence"/>
</dbReference>
<keyword evidence="8" id="KW-0999">Mitochondrion inner membrane</keyword>
<keyword evidence="10" id="KW-1185">Reference proteome</keyword>
<evidence type="ECO:0000256" key="1">
    <source>
        <dbReference type="ARBA" id="ARBA00004137"/>
    </source>
</evidence>
<dbReference type="GO" id="GO:0033615">
    <property type="term" value="P:mitochondrial proton-transporting ATP synthase complex assembly"/>
    <property type="evidence" value="ECO:0007669"/>
    <property type="project" value="TreeGrafter"/>
</dbReference>
<dbReference type="EC" id="3.4.24.-" evidence="8"/>
<dbReference type="Pfam" id="PF09768">
    <property type="entry name" value="Peptidase_M76"/>
    <property type="match status" value="1"/>
</dbReference>
<dbReference type="OrthoDB" id="285308at2759"/>
<keyword evidence="6 8" id="KW-0378">Hydrolase</keyword>
<protein>
    <recommendedName>
        <fullName evidence="3 8">Mitochondrial inner membrane protease ATP23</fullName>
        <ecNumber evidence="8">3.4.24.-</ecNumber>
    </recommendedName>
</protein>
<dbReference type="InterPro" id="IPR019165">
    <property type="entry name" value="Peptidase_M76_ATP23"/>
</dbReference>
<evidence type="ECO:0000313" key="9">
    <source>
        <dbReference type="EMBL" id="ORZ36324.1"/>
    </source>
</evidence>
<keyword evidence="4 8" id="KW-0645">Protease</keyword>